<dbReference type="AlphaFoldDB" id="A0A9P0FMB3"/>
<evidence type="ECO:0000313" key="3">
    <source>
        <dbReference type="Proteomes" id="UP001154078"/>
    </source>
</evidence>
<accession>A0A9P0FMB3</accession>
<evidence type="ECO:0000313" key="2">
    <source>
        <dbReference type="EMBL" id="CAH0560546.1"/>
    </source>
</evidence>
<name>A0A9P0FMB3_BRAAE</name>
<protein>
    <submittedName>
        <fullName evidence="2">Uncharacterized protein</fullName>
    </submittedName>
</protein>
<dbReference type="OrthoDB" id="10024839at2759"/>
<feature type="region of interest" description="Disordered" evidence="1">
    <location>
        <begin position="509"/>
        <end position="559"/>
    </location>
</feature>
<feature type="region of interest" description="Disordered" evidence="1">
    <location>
        <begin position="346"/>
        <end position="365"/>
    </location>
</feature>
<organism evidence="2 3">
    <name type="scientific">Brassicogethes aeneus</name>
    <name type="common">Rape pollen beetle</name>
    <name type="synonym">Meligethes aeneus</name>
    <dbReference type="NCBI Taxonomy" id="1431903"/>
    <lineage>
        <taxon>Eukaryota</taxon>
        <taxon>Metazoa</taxon>
        <taxon>Ecdysozoa</taxon>
        <taxon>Arthropoda</taxon>
        <taxon>Hexapoda</taxon>
        <taxon>Insecta</taxon>
        <taxon>Pterygota</taxon>
        <taxon>Neoptera</taxon>
        <taxon>Endopterygota</taxon>
        <taxon>Coleoptera</taxon>
        <taxon>Polyphaga</taxon>
        <taxon>Cucujiformia</taxon>
        <taxon>Nitidulidae</taxon>
        <taxon>Meligethinae</taxon>
        <taxon>Brassicogethes</taxon>
    </lineage>
</organism>
<dbReference type="Proteomes" id="UP001154078">
    <property type="component" value="Chromosome 7"/>
</dbReference>
<proteinExistence type="predicted"/>
<feature type="compositionally biased region" description="Polar residues" evidence="1">
    <location>
        <begin position="532"/>
        <end position="543"/>
    </location>
</feature>
<sequence length="559" mass="63095">MIVRLFTSLLKKSSKTSIQVAIKTLISTISKKWQNAKRTHDIFVKYNDEWLGTSFCFVGDNECAPNDDGSFRDSSDRTKRRRTEEIREKYSHEELGFATQMSLRAEGKSNAAKVIKDVILGSPSKATRYRKSFEKQGEKLFSNDEALALLIDNNLSKNELDSESSLNLWSPTTPSNDLFIEKWKNDEDHPNISDTKRTYSREEFLHEAAATGGPNIGMRLRYKDRIKEKREDLASRKRYNGESKVIPLISTLCGQQDDEYQLGKNRSPSIGSNSSIQSDNELLRSHLERRNSSPYILNNSGMLKASLTIPVQTQNISHPYTVDEEIPFIEEVDNVKQQFTIGMLKAANGSPKKRNSSISESDSSVSSSFQATTGIMSYDSAVGSSFAISSPFQNTRISSPTVDQTIYSLPSSWTSSPPTSPDMNKIPINYIPDDVHCNMYQEANKKTLYTETSLNVVSTHEPIKNETLSPSISNIGHAVLKSKTQDFENLIKGKTVNNKYIDQEKKKYTKRRYTDSRHQTRHIPDAEDLEISSRNDTNQTGQSGAVYKRRELISSVPNN</sequence>
<feature type="compositionally biased region" description="Basic and acidic residues" evidence="1">
    <location>
        <begin position="509"/>
        <end position="525"/>
    </location>
</feature>
<keyword evidence="3" id="KW-1185">Reference proteome</keyword>
<gene>
    <name evidence="2" type="ORF">MELIAE_LOCUS10281</name>
</gene>
<reference evidence="2" key="1">
    <citation type="submission" date="2021-12" db="EMBL/GenBank/DDBJ databases">
        <authorList>
            <person name="King R."/>
        </authorList>
    </citation>
    <scope>NUCLEOTIDE SEQUENCE</scope>
</reference>
<feature type="compositionally biased region" description="Low complexity" evidence="1">
    <location>
        <begin position="356"/>
        <end position="365"/>
    </location>
</feature>
<evidence type="ECO:0000256" key="1">
    <source>
        <dbReference type="SAM" id="MobiDB-lite"/>
    </source>
</evidence>
<dbReference type="EMBL" id="OV121138">
    <property type="protein sequence ID" value="CAH0560546.1"/>
    <property type="molecule type" value="Genomic_DNA"/>
</dbReference>